<dbReference type="InterPro" id="IPR023393">
    <property type="entry name" value="START-like_dom_sf"/>
</dbReference>
<feature type="signal peptide" evidence="2">
    <location>
        <begin position="1"/>
        <end position="26"/>
    </location>
</feature>
<dbReference type="EMBL" id="CP097218">
    <property type="protein sequence ID" value="UQN28210.1"/>
    <property type="molecule type" value="Genomic_DNA"/>
</dbReference>
<reference evidence="3" key="1">
    <citation type="submission" date="2022-05" db="EMBL/GenBank/DDBJ databases">
        <title>Genomic analysis of Brachybacterium sp. CBA3104.</title>
        <authorList>
            <person name="Roh S.W."/>
            <person name="Kim Y.B."/>
            <person name="Kim Y."/>
        </authorList>
    </citation>
    <scope>NUCLEOTIDE SEQUENCE</scope>
    <source>
        <strain evidence="3">CBA3104</strain>
    </source>
</reference>
<feature type="compositionally biased region" description="Low complexity" evidence="1">
    <location>
        <begin position="43"/>
        <end position="69"/>
    </location>
</feature>
<keyword evidence="4" id="KW-1185">Reference proteome</keyword>
<feature type="region of interest" description="Disordered" evidence="1">
    <location>
        <begin position="29"/>
        <end position="81"/>
    </location>
</feature>
<sequence>MTITRRPLRLSLVAAAATTLFAVATACGSPSPDARSAADDAEPSAIEAPDGSDGSDASDAGGSAAAPADVTTSTAGKATCGGEGIDTSASVTSAHDLLVDAPADTVWKTLTDVETWADWQSAVTSIERLDSGPLAKGSQFRWTTPVPESDISAADTLHITSTVRQIDPGHCVLWEGPAVGDTLTIDKGTHLWTVTETEDGTLVHTEESWDAEVLESLEGDDAEAAAQMLGGGLVSWLDDLRTTAEAAR</sequence>
<evidence type="ECO:0000256" key="2">
    <source>
        <dbReference type="SAM" id="SignalP"/>
    </source>
</evidence>
<evidence type="ECO:0000313" key="3">
    <source>
        <dbReference type="EMBL" id="UQN28210.1"/>
    </source>
</evidence>
<dbReference type="InterPro" id="IPR019587">
    <property type="entry name" value="Polyketide_cyclase/dehydratase"/>
</dbReference>
<organism evidence="3 4">
    <name type="scientific">Brachybacterium kimchii</name>
    <dbReference type="NCBI Taxonomy" id="2942909"/>
    <lineage>
        <taxon>Bacteria</taxon>
        <taxon>Bacillati</taxon>
        <taxon>Actinomycetota</taxon>
        <taxon>Actinomycetes</taxon>
        <taxon>Micrococcales</taxon>
        <taxon>Dermabacteraceae</taxon>
        <taxon>Brachybacterium</taxon>
    </lineage>
</organism>
<evidence type="ECO:0000256" key="1">
    <source>
        <dbReference type="SAM" id="MobiDB-lite"/>
    </source>
</evidence>
<protein>
    <submittedName>
        <fullName evidence="3">SRPBCC family protein</fullName>
    </submittedName>
</protein>
<proteinExistence type="predicted"/>
<dbReference type="Proteomes" id="UP001055868">
    <property type="component" value="Chromosome"/>
</dbReference>
<keyword evidence="2" id="KW-0732">Signal</keyword>
<name>A0ABY4N543_9MICO</name>
<gene>
    <name evidence="3" type="ORF">M4486_11165</name>
</gene>
<accession>A0ABY4N543</accession>
<evidence type="ECO:0000313" key="4">
    <source>
        <dbReference type="Proteomes" id="UP001055868"/>
    </source>
</evidence>
<dbReference type="SUPFAM" id="SSF55961">
    <property type="entry name" value="Bet v1-like"/>
    <property type="match status" value="1"/>
</dbReference>
<dbReference type="Gene3D" id="3.30.530.20">
    <property type="match status" value="1"/>
</dbReference>
<feature type="chain" id="PRO_5047075861" evidence="2">
    <location>
        <begin position="27"/>
        <end position="248"/>
    </location>
</feature>
<dbReference type="Pfam" id="PF10604">
    <property type="entry name" value="Polyketide_cyc2"/>
    <property type="match status" value="1"/>
</dbReference>
<dbReference type="PROSITE" id="PS51257">
    <property type="entry name" value="PROKAR_LIPOPROTEIN"/>
    <property type="match status" value="1"/>
</dbReference>
<dbReference type="RefSeq" id="WP_249477239.1">
    <property type="nucleotide sequence ID" value="NZ_CP097218.1"/>
</dbReference>